<reference evidence="1" key="1">
    <citation type="journal article" date="2014" name="Front. Microbiol.">
        <title>High frequency of phylogenetically diverse reductive dehalogenase-homologous genes in deep subseafloor sedimentary metagenomes.</title>
        <authorList>
            <person name="Kawai M."/>
            <person name="Futagami T."/>
            <person name="Toyoda A."/>
            <person name="Takaki Y."/>
            <person name="Nishi S."/>
            <person name="Hori S."/>
            <person name="Arai W."/>
            <person name="Tsubouchi T."/>
            <person name="Morono Y."/>
            <person name="Uchiyama I."/>
            <person name="Ito T."/>
            <person name="Fujiyama A."/>
            <person name="Inagaki F."/>
            <person name="Takami H."/>
        </authorList>
    </citation>
    <scope>NUCLEOTIDE SEQUENCE</scope>
    <source>
        <strain evidence="1">Expedition CK06-06</strain>
    </source>
</reference>
<sequence length="123" mass="13544">CAIVGPMYGHVERKVRALRETLAGEEGDMAEGLVHIGSIQGPAIVIMKETELVLVLLVGKRLTVPLDDIESVREAGNMYGKGFLWKRAFLVKAPQNKRIGFSVAPSVAGRWRDRLSPVGRRHV</sequence>
<gene>
    <name evidence="1" type="ORF">S01H1_65077</name>
</gene>
<organism evidence="1">
    <name type="scientific">marine sediment metagenome</name>
    <dbReference type="NCBI Taxonomy" id="412755"/>
    <lineage>
        <taxon>unclassified sequences</taxon>
        <taxon>metagenomes</taxon>
        <taxon>ecological metagenomes</taxon>
    </lineage>
</organism>
<name>X0WTE1_9ZZZZ</name>
<evidence type="ECO:0000313" key="1">
    <source>
        <dbReference type="EMBL" id="GAG34254.1"/>
    </source>
</evidence>
<protein>
    <submittedName>
        <fullName evidence="1">Uncharacterized protein</fullName>
    </submittedName>
</protein>
<accession>X0WTE1</accession>
<dbReference type="AlphaFoldDB" id="X0WTE1"/>
<proteinExistence type="predicted"/>
<dbReference type="EMBL" id="BARS01042939">
    <property type="protein sequence ID" value="GAG34254.1"/>
    <property type="molecule type" value="Genomic_DNA"/>
</dbReference>
<feature type="non-terminal residue" evidence="1">
    <location>
        <position position="1"/>
    </location>
</feature>
<comment type="caution">
    <text evidence="1">The sequence shown here is derived from an EMBL/GenBank/DDBJ whole genome shotgun (WGS) entry which is preliminary data.</text>
</comment>